<dbReference type="AlphaFoldDB" id="A0A809SF73"/>
<protein>
    <submittedName>
        <fullName evidence="2">Uncharacterized protein</fullName>
    </submittedName>
</protein>
<keyword evidence="1" id="KW-0472">Membrane</keyword>
<keyword evidence="1" id="KW-1133">Transmembrane helix</keyword>
<feature type="transmembrane region" description="Helical" evidence="1">
    <location>
        <begin position="107"/>
        <end position="129"/>
    </location>
</feature>
<dbReference type="Proteomes" id="UP000464317">
    <property type="component" value="Chromosome"/>
</dbReference>
<feature type="transmembrane region" description="Helical" evidence="1">
    <location>
        <begin position="76"/>
        <end position="101"/>
    </location>
</feature>
<organism evidence="2 3">
    <name type="scientific">Mycoplasmopsis felis</name>
    <dbReference type="NCBI Taxonomy" id="33923"/>
    <lineage>
        <taxon>Bacteria</taxon>
        <taxon>Bacillati</taxon>
        <taxon>Mycoplasmatota</taxon>
        <taxon>Mycoplasmoidales</taxon>
        <taxon>Metamycoplasmataceae</taxon>
        <taxon>Mycoplasmopsis</taxon>
    </lineage>
</organism>
<gene>
    <name evidence="2" type="ORF">JPM2_6710</name>
</gene>
<keyword evidence="1" id="KW-0812">Transmembrane</keyword>
<dbReference type="KEGG" id="mfel:JPM2_6710"/>
<dbReference type="RefSeq" id="WP_161553369.1">
    <property type="nucleotide sequence ID" value="NZ_AP022325.1"/>
</dbReference>
<proteinExistence type="predicted"/>
<reference evidence="2 3" key="1">
    <citation type="submission" date="2020-01" db="EMBL/GenBank/DDBJ databases">
        <title>Complete genome sequence of Mycoplasma felis strain Myco-2.</title>
        <authorList>
            <person name="Kinoshita Y."/>
            <person name="Niwa H."/>
            <person name="Uchida-Fujii E."/>
            <person name="Nukada T."/>
        </authorList>
    </citation>
    <scope>NUCLEOTIDE SEQUENCE [LARGE SCALE GENOMIC DNA]</scope>
    <source>
        <strain evidence="2 3">Myco-2</strain>
    </source>
</reference>
<evidence type="ECO:0000313" key="3">
    <source>
        <dbReference type="Proteomes" id="UP000464317"/>
    </source>
</evidence>
<feature type="transmembrane region" description="Helical" evidence="1">
    <location>
        <begin position="37"/>
        <end position="55"/>
    </location>
</feature>
<dbReference type="EMBL" id="AP022325">
    <property type="protein sequence ID" value="BBU47978.1"/>
    <property type="molecule type" value="Genomic_DNA"/>
</dbReference>
<sequence>MNKQAKKWIILIFIYLLIFISFSTAHLFLFWSKTVSSTLFSINIIFVSIIIYLLNNNVYNKIKEYKHRKENNVLKIILIISMIIGTILIIIGTIGFVLLILEDKRKYAIMSLYSIAFGFICPIIVKIVYSEKLPYEKNKFMRKLFTFEK</sequence>
<evidence type="ECO:0000313" key="2">
    <source>
        <dbReference type="EMBL" id="BBU47978.1"/>
    </source>
</evidence>
<accession>A0A809SF73</accession>
<feature type="transmembrane region" description="Helical" evidence="1">
    <location>
        <begin position="12"/>
        <end position="31"/>
    </location>
</feature>
<evidence type="ECO:0000256" key="1">
    <source>
        <dbReference type="SAM" id="Phobius"/>
    </source>
</evidence>
<keyword evidence="3" id="KW-1185">Reference proteome</keyword>
<name>A0A809SF73_9BACT</name>